<organism evidence="1 2">
    <name type="scientific">Hevea brasiliensis</name>
    <name type="common">Para rubber tree</name>
    <name type="synonym">Siphonia brasiliensis</name>
    <dbReference type="NCBI Taxonomy" id="3981"/>
    <lineage>
        <taxon>Eukaryota</taxon>
        <taxon>Viridiplantae</taxon>
        <taxon>Streptophyta</taxon>
        <taxon>Embryophyta</taxon>
        <taxon>Tracheophyta</taxon>
        <taxon>Spermatophyta</taxon>
        <taxon>Magnoliopsida</taxon>
        <taxon>eudicotyledons</taxon>
        <taxon>Gunneridae</taxon>
        <taxon>Pentapetalae</taxon>
        <taxon>rosids</taxon>
        <taxon>fabids</taxon>
        <taxon>Malpighiales</taxon>
        <taxon>Euphorbiaceae</taxon>
        <taxon>Crotonoideae</taxon>
        <taxon>Micrandreae</taxon>
        <taxon>Hevea</taxon>
    </lineage>
</organism>
<evidence type="ECO:0000313" key="2">
    <source>
        <dbReference type="Proteomes" id="UP000467840"/>
    </source>
</evidence>
<gene>
    <name evidence="1" type="ORF">GH714_028776</name>
</gene>
<evidence type="ECO:0000313" key="1">
    <source>
        <dbReference type="EMBL" id="KAF2320593.1"/>
    </source>
</evidence>
<keyword evidence="2" id="KW-1185">Reference proteome</keyword>
<dbReference type="Proteomes" id="UP000467840">
    <property type="component" value="Chromosome 10"/>
</dbReference>
<sequence length="393" mass="42580">MHQLSSVVASGLGAGVRPSDIHQTIEYIVKENNGGEGCLLDGRHLYYKRREPEDEQLGVRHNIVEENNGGEGCSLDGRHLYCKRRTPEDEQFGARLVLTLEADSIMHQPSSVTASGLGTGVGPSNNHQTIEYIVEENDDGEGCPLNGRHLYCERRAHKDEQLGAGLVLALEAASVMHQPSSVEASVLGAGARPSDIHQTIASGLGVGVGSSDIQQTIGVTREAQHSQRNIHLRRAPEDEHLGAGLVLSLELAPVMHQSLSVAASGLGASAGPSDTHQTIRVVRIDIQAERQSGTHPEVPVSFLITAQMISGLLYEVLPMINYIVSHGLPKDSDLDEEIENEMTEELDELEELMIEYRSGLAGAVIETHMKRQKYEANVVGSPLEDEKCCICQS</sequence>
<protein>
    <submittedName>
        <fullName evidence="1">Uncharacterized protein</fullName>
    </submittedName>
</protein>
<reference evidence="1 2" key="1">
    <citation type="journal article" date="2020" name="Mol. Plant">
        <title>The Chromosome-Based Rubber Tree Genome Provides New Insights into Spurge Genome Evolution and Rubber Biosynthesis.</title>
        <authorList>
            <person name="Liu J."/>
            <person name="Shi C."/>
            <person name="Shi C.C."/>
            <person name="Li W."/>
            <person name="Zhang Q.J."/>
            <person name="Zhang Y."/>
            <person name="Li K."/>
            <person name="Lu H.F."/>
            <person name="Shi C."/>
            <person name="Zhu S.T."/>
            <person name="Xiao Z.Y."/>
            <person name="Nan H."/>
            <person name="Yue Y."/>
            <person name="Zhu X.G."/>
            <person name="Wu Y."/>
            <person name="Hong X.N."/>
            <person name="Fan G.Y."/>
            <person name="Tong Y."/>
            <person name="Zhang D."/>
            <person name="Mao C.L."/>
            <person name="Liu Y.L."/>
            <person name="Hao S.J."/>
            <person name="Liu W.Q."/>
            <person name="Lv M.Q."/>
            <person name="Zhang H.B."/>
            <person name="Liu Y."/>
            <person name="Hu-Tang G.R."/>
            <person name="Wang J.P."/>
            <person name="Wang J.H."/>
            <person name="Sun Y.H."/>
            <person name="Ni S.B."/>
            <person name="Chen W.B."/>
            <person name="Zhang X.C."/>
            <person name="Jiao Y.N."/>
            <person name="Eichler E.E."/>
            <person name="Li G.H."/>
            <person name="Liu X."/>
            <person name="Gao L.Z."/>
        </authorList>
    </citation>
    <scope>NUCLEOTIDE SEQUENCE [LARGE SCALE GENOMIC DNA]</scope>
    <source>
        <strain evidence="2">cv. GT1</strain>
        <tissue evidence="1">Leaf</tissue>
    </source>
</reference>
<accession>A0A6A6N7Y0</accession>
<name>A0A6A6N7Y0_HEVBR</name>
<dbReference type="EMBL" id="JAAGAX010000003">
    <property type="protein sequence ID" value="KAF2320593.1"/>
    <property type="molecule type" value="Genomic_DNA"/>
</dbReference>
<proteinExistence type="predicted"/>
<dbReference type="AlphaFoldDB" id="A0A6A6N7Y0"/>
<comment type="caution">
    <text evidence="1">The sequence shown here is derived from an EMBL/GenBank/DDBJ whole genome shotgun (WGS) entry which is preliminary data.</text>
</comment>